<proteinExistence type="predicted"/>
<protein>
    <submittedName>
        <fullName evidence="1">ROK family protein</fullName>
    </submittedName>
</protein>
<evidence type="ECO:0000313" key="1">
    <source>
        <dbReference type="EMBL" id="TKY91256.1"/>
    </source>
</evidence>
<evidence type="ECO:0000313" key="2">
    <source>
        <dbReference type="Proteomes" id="UP000315423"/>
    </source>
</evidence>
<feature type="non-terminal residue" evidence="1">
    <location>
        <position position="70"/>
    </location>
</feature>
<comment type="caution">
    <text evidence="1">The sequence shown here is derived from an EMBL/GenBank/DDBJ whole genome shotgun (WGS) entry which is preliminary data.</text>
</comment>
<gene>
    <name evidence="1" type="ORF">C5S46_06770</name>
</gene>
<reference evidence="1" key="1">
    <citation type="submission" date="2018-09" db="EMBL/GenBank/DDBJ databases">
        <title>A genomic encyclopedia of anaerobic methanotrophic archaea.</title>
        <authorList>
            <person name="Skennerton C.T."/>
            <person name="Chadwick G.L."/>
            <person name="Laso-Perez R."/>
            <person name="Leu A.O."/>
            <person name="Speth D.R."/>
            <person name="Yu H."/>
            <person name="Morgan-Lang C."/>
            <person name="Hatzenpichler R."/>
            <person name="Goudeau D."/>
            <person name="Malmstrom R."/>
            <person name="Woyke T."/>
            <person name="Hallam S."/>
            <person name="Tyson G.W."/>
            <person name="Wegener G."/>
            <person name="Boetius A."/>
            <person name="Orphan V.J."/>
        </authorList>
    </citation>
    <scope>NUCLEOTIDE SEQUENCE</scope>
    <source>
        <strain evidence="1">CONS3730D10UFb2</strain>
    </source>
</reference>
<dbReference type="EMBL" id="QYBA01000231">
    <property type="protein sequence ID" value="TKY91256.1"/>
    <property type="molecule type" value="Genomic_DNA"/>
</dbReference>
<dbReference type="Proteomes" id="UP000315423">
    <property type="component" value="Unassembled WGS sequence"/>
</dbReference>
<organism evidence="1 2">
    <name type="scientific">Candidatus Methanomarinus sp</name>
    <dbReference type="NCBI Taxonomy" id="3386244"/>
    <lineage>
        <taxon>Archaea</taxon>
        <taxon>Methanobacteriati</taxon>
        <taxon>Methanobacteriota</taxon>
        <taxon>Stenosarchaea group</taxon>
        <taxon>Methanomicrobia</taxon>
        <taxon>Methanosarcinales</taxon>
        <taxon>ANME-2 cluster</taxon>
        <taxon>Candidatus Methanocomedenaceae</taxon>
        <taxon>Candidatus Methanomarinus</taxon>
    </lineage>
</organism>
<sequence>MLVAPNLCGGLVKRREIIQNDWTGIPLEQVLSQIYSNLKIDNDAITAVMAERLFGAGRGEDDLVYITWST</sequence>
<accession>A0AC61S941</accession>
<name>A0AC61S941_9EURY</name>